<evidence type="ECO:0000259" key="7">
    <source>
        <dbReference type="PROSITE" id="PS51007"/>
    </source>
</evidence>
<dbReference type="Gene3D" id="1.10.760.10">
    <property type="entry name" value="Cytochrome c-like domain"/>
    <property type="match status" value="1"/>
</dbReference>
<keyword evidence="2 4" id="KW-0479">Metal-binding</keyword>
<evidence type="ECO:0000256" key="6">
    <source>
        <dbReference type="SAM" id="Phobius"/>
    </source>
</evidence>
<keyword evidence="6" id="KW-1133">Transmembrane helix</keyword>
<protein>
    <submittedName>
        <fullName evidence="8 9">Cytochrome c</fullName>
    </submittedName>
</protein>
<keyword evidence="6" id="KW-0472">Membrane</keyword>
<feature type="compositionally biased region" description="Gly residues" evidence="5">
    <location>
        <begin position="73"/>
        <end position="84"/>
    </location>
</feature>
<dbReference type="EMBL" id="DYYI01000038">
    <property type="protein sequence ID" value="HJE19472.1"/>
    <property type="molecule type" value="Genomic_DNA"/>
</dbReference>
<dbReference type="Proteomes" id="UP000243605">
    <property type="component" value="Unassembled WGS sequence"/>
</dbReference>
<dbReference type="RefSeq" id="WP_245705607.1">
    <property type="nucleotide sequence ID" value="NZ_FOIT01000001.1"/>
</dbReference>
<reference evidence="9 10" key="1">
    <citation type="submission" date="2016-10" db="EMBL/GenBank/DDBJ databases">
        <authorList>
            <person name="Varghese N."/>
            <person name="Submissions S."/>
        </authorList>
    </citation>
    <scope>NUCLEOTIDE SEQUENCE [LARGE SCALE GENOMIC DNA]</scope>
    <source>
        <strain evidence="9 10">IBRC-M10081</strain>
    </source>
</reference>
<organism evidence="9 10">
    <name type="scientific">Aliicoccus persicus</name>
    <dbReference type="NCBI Taxonomy" id="930138"/>
    <lineage>
        <taxon>Bacteria</taxon>
        <taxon>Bacillati</taxon>
        <taxon>Bacillota</taxon>
        <taxon>Bacilli</taxon>
        <taxon>Bacillales</taxon>
        <taxon>Staphylococcaceae</taxon>
        <taxon>Aliicoccus</taxon>
    </lineage>
</organism>
<reference evidence="8" key="3">
    <citation type="submission" date="2021-09" db="EMBL/GenBank/DDBJ databases">
        <authorList>
            <person name="Gilroy R."/>
        </authorList>
    </citation>
    <scope>NUCLEOTIDE SEQUENCE</scope>
    <source>
        <strain evidence="8">6019</strain>
    </source>
</reference>
<evidence type="ECO:0000256" key="3">
    <source>
        <dbReference type="ARBA" id="ARBA00023004"/>
    </source>
</evidence>
<dbReference type="Proteomes" id="UP000763505">
    <property type="component" value="Unassembled WGS sequence"/>
</dbReference>
<feature type="region of interest" description="Disordered" evidence="5">
    <location>
        <begin position="73"/>
        <end position="96"/>
    </location>
</feature>
<dbReference type="SUPFAM" id="SSF46626">
    <property type="entry name" value="Cytochrome c"/>
    <property type="match status" value="1"/>
</dbReference>
<dbReference type="GO" id="GO:0020037">
    <property type="term" value="F:heme binding"/>
    <property type="evidence" value="ECO:0007669"/>
    <property type="project" value="InterPro"/>
</dbReference>
<keyword evidence="1 4" id="KW-0349">Heme</keyword>
<evidence type="ECO:0000256" key="4">
    <source>
        <dbReference type="PROSITE-ProRule" id="PRU00433"/>
    </source>
</evidence>
<dbReference type="GO" id="GO:0009055">
    <property type="term" value="F:electron transfer activity"/>
    <property type="evidence" value="ECO:0007669"/>
    <property type="project" value="InterPro"/>
</dbReference>
<dbReference type="PROSITE" id="PS51007">
    <property type="entry name" value="CYTC"/>
    <property type="match status" value="1"/>
</dbReference>
<proteinExistence type="predicted"/>
<dbReference type="InterPro" id="IPR036909">
    <property type="entry name" value="Cyt_c-like_dom_sf"/>
</dbReference>
<keyword evidence="3 4" id="KW-0408">Iron</keyword>
<feature type="domain" description="Cytochrome c" evidence="7">
    <location>
        <begin position="92"/>
        <end position="169"/>
    </location>
</feature>
<reference evidence="8" key="2">
    <citation type="journal article" date="2021" name="PeerJ">
        <title>Extensive microbial diversity within the chicken gut microbiome revealed by metagenomics and culture.</title>
        <authorList>
            <person name="Gilroy R."/>
            <person name="Ravi A."/>
            <person name="Getino M."/>
            <person name="Pursley I."/>
            <person name="Horton D.L."/>
            <person name="Alikhan N.F."/>
            <person name="Baker D."/>
            <person name="Gharbi K."/>
            <person name="Hall N."/>
            <person name="Watson M."/>
            <person name="Adriaenssens E.M."/>
            <person name="Foster-Nyarko E."/>
            <person name="Jarju S."/>
            <person name="Secka A."/>
            <person name="Antonio M."/>
            <person name="Oren A."/>
            <person name="Chaudhuri R.R."/>
            <person name="La Ragione R."/>
            <person name="Hildebrand F."/>
            <person name="Pallen M.J."/>
        </authorList>
    </citation>
    <scope>NUCLEOTIDE SEQUENCE</scope>
    <source>
        <strain evidence="8">6019</strain>
    </source>
</reference>
<name>A0A662Z242_9STAP</name>
<sequence>MSNRRPLTDKEIALQGKKDEEKIFADGQGRPMVNMGSKGSFGNPVIWMMVIASVVILLPILIYHISPGGDLGGGENTAGAGGDSGTEEVAESDEEAVSGEFDAIAFARDNCASCHGQDLTGSMGPSILGLDVDTFETAVREGPGAMPEYSTDQISDEDLAFMAEYYSGQ</sequence>
<keyword evidence="10" id="KW-1185">Reference proteome</keyword>
<keyword evidence="6" id="KW-0812">Transmembrane</keyword>
<gene>
    <name evidence="8" type="ORF">K8V35_03860</name>
    <name evidence="9" type="ORF">SAMN05192557_0270</name>
</gene>
<feature type="transmembrane region" description="Helical" evidence="6">
    <location>
        <begin position="45"/>
        <end position="65"/>
    </location>
</feature>
<feature type="compositionally biased region" description="Acidic residues" evidence="5">
    <location>
        <begin position="85"/>
        <end position="96"/>
    </location>
</feature>
<evidence type="ECO:0000313" key="10">
    <source>
        <dbReference type="Proteomes" id="UP000243605"/>
    </source>
</evidence>
<evidence type="ECO:0000313" key="9">
    <source>
        <dbReference type="EMBL" id="SEV82631.1"/>
    </source>
</evidence>
<dbReference type="InterPro" id="IPR009056">
    <property type="entry name" value="Cyt_c-like_dom"/>
</dbReference>
<dbReference type="Pfam" id="PF13442">
    <property type="entry name" value="Cytochrome_CBB3"/>
    <property type="match status" value="1"/>
</dbReference>
<evidence type="ECO:0000256" key="2">
    <source>
        <dbReference type="ARBA" id="ARBA00022723"/>
    </source>
</evidence>
<evidence type="ECO:0000256" key="1">
    <source>
        <dbReference type="ARBA" id="ARBA00022617"/>
    </source>
</evidence>
<evidence type="ECO:0000256" key="5">
    <source>
        <dbReference type="SAM" id="MobiDB-lite"/>
    </source>
</evidence>
<dbReference type="EMBL" id="FOIT01000001">
    <property type="protein sequence ID" value="SEV82631.1"/>
    <property type="molecule type" value="Genomic_DNA"/>
</dbReference>
<accession>A0A662Z242</accession>
<evidence type="ECO:0000313" key="8">
    <source>
        <dbReference type="EMBL" id="HJE19472.1"/>
    </source>
</evidence>
<dbReference type="GO" id="GO:0046872">
    <property type="term" value="F:metal ion binding"/>
    <property type="evidence" value="ECO:0007669"/>
    <property type="project" value="UniProtKB-KW"/>
</dbReference>
<dbReference type="AlphaFoldDB" id="A0A662Z242"/>